<dbReference type="Gene3D" id="3.30.70.20">
    <property type="match status" value="1"/>
</dbReference>
<feature type="domain" description="4Fe-4S ferredoxin-type" evidence="4">
    <location>
        <begin position="189"/>
        <end position="218"/>
    </location>
</feature>
<evidence type="ECO:0000313" key="5">
    <source>
        <dbReference type="EMBL" id="MBB6215243.1"/>
    </source>
</evidence>
<proteinExistence type="predicted"/>
<organism evidence="5 6">
    <name type="scientific">Anaerosolibacter carboniphilus</name>
    <dbReference type="NCBI Taxonomy" id="1417629"/>
    <lineage>
        <taxon>Bacteria</taxon>
        <taxon>Bacillati</taxon>
        <taxon>Bacillota</taxon>
        <taxon>Clostridia</taxon>
        <taxon>Peptostreptococcales</taxon>
        <taxon>Thermotaleaceae</taxon>
        <taxon>Anaerosolibacter</taxon>
    </lineage>
</organism>
<dbReference type="PANTHER" id="PTHR42827:SF1">
    <property type="entry name" value="IRON-SULFUR CLUSTER-BINDING PROTEIN"/>
    <property type="match status" value="1"/>
</dbReference>
<evidence type="ECO:0000256" key="3">
    <source>
        <dbReference type="ARBA" id="ARBA00023014"/>
    </source>
</evidence>
<evidence type="ECO:0000259" key="4">
    <source>
        <dbReference type="PROSITE" id="PS51379"/>
    </source>
</evidence>
<keyword evidence="3" id="KW-0411">Iron-sulfur</keyword>
<evidence type="ECO:0000313" key="6">
    <source>
        <dbReference type="Proteomes" id="UP000579281"/>
    </source>
</evidence>
<dbReference type="Pfam" id="PF00037">
    <property type="entry name" value="Fer4"/>
    <property type="match status" value="1"/>
</dbReference>
<accession>A0A841KPA0</accession>
<evidence type="ECO:0000256" key="1">
    <source>
        <dbReference type="ARBA" id="ARBA00022723"/>
    </source>
</evidence>
<dbReference type="GO" id="GO:0051536">
    <property type="term" value="F:iron-sulfur cluster binding"/>
    <property type="evidence" value="ECO:0007669"/>
    <property type="project" value="UniProtKB-KW"/>
</dbReference>
<dbReference type="Proteomes" id="UP000579281">
    <property type="component" value="Unassembled WGS sequence"/>
</dbReference>
<dbReference type="GO" id="GO:0046872">
    <property type="term" value="F:metal ion binding"/>
    <property type="evidence" value="ECO:0007669"/>
    <property type="project" value="UniProtKB-KW"/>
</dbReference>
<dbReference type="PROSITE" id="PS00198">
    <property type="entry name" value="4FE4S_FER_1"/>
    <property type="match status" value="1"/>
</dbReference>
<reference evidence="5 6" key="1">
    <citation type="submission" date="2020-08" db="EMBL/GenBank/DDBJ databases">
        <title>Genomic Encyclopedia of Type Strains, Phase IV (KMG-IV): sequencing the most valuable type-strain genomes for metagenomic binning, comparative biology and taxonomic classification.</title>
        <authorList>
            <person name="Goeker M."/>
        </authorList>
    </citation>
    <scope>NUCLEOTIDE SEQUENCE [LARGE SCALE GENOMIC DNA]</scope>
    <source>
        <strain evidence="5 6">DSM 103526</strain>
    </source>
</reference>
<dbReference type="InterPro" id="IPR017900">
    <property type="entry name" value="4Fe4S_Fe_S_CS"/>
</dbReference>
<dbReference type="InterPro" id="IPR017896">
    <property type="entry name" value="4Fe4S_Fe-S-bd"/>
</dbReference>
<name>A0A841KPA0_9FIRM</name>
<dbReference type="SUPFAM" id="SSF54862">
    <property type="entry name" value="4Fe-4S ferredoxins"/>
    <property type="match status" value="1"/>
</dbReference>
<evidence type="ECO:0000256" key="2">
    <source>
        <dbReference type="ARBA" id="ARBA00023004"/>
    </source>
</evidence>
<keyword evidence="2" id="KW-0408">Iron</keyword>
<dbReference type="AlphaFoldDB" id="A0A841KPA0"/>
<dbReference type="PANTHER" id="PTHR42827">
    <property type="entry name" value="IRON-SULFUR CLUSTER-BINDING PROTEIN-RELATED"/>
    <property type="match status" value="1"/>
</dbReference>
<dbReference type="EMBL" id="JACHEN010000006">
    <property type="protein sequence ID" value="MBB6215243.1"/>
    <property type="molecule type" value="Genomic_DNA"/>
</dbReference>
<keyword evidence="6" id="KW-1185">Reference proteome</keyword>
<protein>
    <submittedName>
        <fullName evidence="5">Epoxyqueuosine reductase QueG</fullName>
    </submittedName>
</protein>
<comment type="caution">
    <text evidence="5">The sequence shown here is derived from an EMBL/GenBank/DDBJ whole genome shotgun (WGS) entry which is preliminary data.</text>
</comment>
<dbReference type="PROSITE" id="PS51379">
    <property type="entry name" value="4FE4S_FER_2"/>
    <property type="match status" value="1"/>
</dbReference>
<gene>
    <name evidence="5" type="ORF">HNQ80_001332</name>
</gene>
<sequence length="264" mass="29270">MSNMEDLIISVNGFVENHPLNQVEGVAIKIFDSPIIGIANAGDPLFDQLKEETVSGPHHMTPKEWFPEAKTVISYFLPFTNEVRKSNGVGSEYPSYEWLYGRIEGERFNREVMKFIAEKVIEMGGCALIPAEDSRISSINNRSNWSERHIAYIAGIGTFGLSKSLITEKGSAGRVGSVITNLSYQTTDRTYQEIYEYCNHCGACIHRCPVSAINQEGKKHEPCDAFLSLTKEKFAPRYGCGKCQTAVPCEGRAPGKKGAEIGYL</sequence>
<keyword evidence="1" id="KW-0479">Metal-binding</keyword>